<comment type="caution">
    <text evidence="1">The sequence shown here is derived from an EMBL/GenBank/DDBJ whole genome shotgun (WGS) entry which is preliminary data.</text>
</comment>
<sequence>MPDLFETKTLGTLVERLPRTSTFIRDTFFRNIETFPTKRIDIDFVKGNRRLAPFVHPMIGGKTVPNAGYQTASYEPPLMAPNKITTAEELLNRLAGENPYSGKTAAERAVEKLGKDMAELEDMITRREEWMATQAIFTGKIPVIGAGVEAEIDFAFENKEVISKAAEKWNTDTADPIADIRKWRLKVQQTGHVNCNVMIMSSDVVNYFLNNKKVQALLDTKAYDLAAITPKELPNGATYVGTINEFGLDIYEYNEFYLDDWTNPDKPEDKALVPEKTIALLSTNANYSRCYGANTIIDEETKGFVTVEGEMVPETWVERNPARRFVQLNSRFIPVPTEVDSWLVAEVY</sequence>
<dbReference type="Gene3D" id="3.30.1930.10">
    <property type="entry name" value="capsid protein of prophage domain"/>
    <property type="match status" value="1"/>
</dbReference>
<keyword evidence="2" id="KW-1185">Reference proteome</keyword>
<proteinExistence type="predicted"/>
<protein>
    <submittedName>
        <fullName evidence="1">Major capsid protein</fullName>
    </submittedName>
</protein>
<reference evidence="2" key="1">
    <citation type="submission" date="2023-07" db="EMBL/GenBank/DDBJ databases">
        <title>FDA dAtabase for Regulatory Grade micrObial Sequences (FDA-ARGOS): Supporting development and validation of Infectious Disease Dx tests.</title>
        <authorList>
            <person name="Sproer C."/>
            <person name="Gronow S."/>
            <person name="Severitt S."/>
            <person name="Schroder I."/>
            <person name="Tallon L."/>
            <person name="Sadzewicz L."/>
            <person name="Zhao X."/>
            <person name="Boylan J."/>
            <person name="Ott S."/>
            <person name="Bowen H."/>
            <person name="Vavikolanu K."/>
            <person name="Hazen T."/>
            <person name="Aluvathingal J."/>
            <person name="Nadendla S."/>
            <person name="Lowell S."/>
            <person name="Myers T."/>
            <person name="Yan Y."/>
        </authorList>
    </citation>
    <scope>NUCLEOTIDE SEQUENCE [LARGE SCALE GENOMIC DNA]</scope>
    <source>
        <strain evidence="2">FDAARGOS_1538</strain>
    </source>
</reference>
<dbReference type="EMBL" id="JAIWIY010000001">
    <property type="protein sequence ID" value="MCA2096071.1"/>
    <property type="molecule type" value="Genomic_DNA"/>
</dbReference>
<name>A0ABS7YZZ1_9FIRM</name>
<dbReference type="RefSeq" id="WP_209773588.1">
    <property type="nucleotide sequence ID" value="NZ_JAGGLO010000004.1"/>
</dbReference>
<dbReference type="InterPro" id="IPR005564">
    <property type="entry name" value="Major_capsid_GpE"/>
</dbReference>
<accession>A0ABS7YZZ1</accession>
<dbReference type="Gene3D" id="3.15.30.10">
    <property type="entry name" value="putative capsid protein of prophage domain like"/>
    <property type="match status" value="1"/>
</dbReference>
<gene>
    <name evidence="1" type="ORF">LDJ82_03985</name>
</gene>
<dbReference type="Pfam" id="PF03864">
    <property type="entry name" value="Phage_cap_E"/>
    <property type="match status" value="1"/>
</dbReference>
<dbReference type="Proteomes" id="UP001198374">
    <property type="component" value="Unassembled WGS sequence"/>
</dbReference>
<organism evidence="1 2">
    <name type="scientific">Anaerococcus degeneri</name>
    <dbReference type="NCBI Taxonomy" id="361500"/>
    <lineage>
        <taxon>Bacteria</taxon>
        <taxon>Bacillati</taxon>
        <taxon>Bacillota</taxon>
        <taxon>Tissierellia</taxon>
        <taxon>Tissierellales</taxon>
        <taxon>Peptoniphilaceae</taxon>
        <taxon>Anaerococcus</taxon>
    </lineage>
</organism>
<evidence type="ECO:0000313" key="2">
    <source>
        <dbReference type="Proteomes" id="UP001198374"/>
    </source>
</evidence>
<evidence type="ECO:0000313" key="1">
    <source>
        <dbReference type="EMBL" id="MCA2096071.1"/>
    </source>
</evidence>